<comment type="caution">
    <text evidence="6">The sequence shown here is derived from an EMBL/GenBank/DDBJ whole genome shotgun (WGS) entry which is preliminary data.</text>
</comment>
<dbReference type="Proteomes" id="UP000029003">
    <property type="component" value="Unassembled WGS sequence"/>
</dbReference>
<dbReference type="EMBL" id="JGZT01000007">
    <property type="protein sequence ID" value="KFJ02081.1"/>
    <property type="molecule type" value="Genomic_DNA"/>
</dbReference>
<dbReference type="InterPro" id="IPR004465">
    <property type="entry name" value="RNR_NrdI"/>
</dbReference>
<dbReference type="InterPro" id="IPR029039">
    <property type="entry name" value="Flavoprotein-like_sf"/>
</dbReference>
<dbReference type="HAMAP" id="MF_00128">
    <property type="entry name" value="NrdI"/>
    <property type="match status" value="1"/>
</dbReference>
<dbReference type="SUPFAM" id="SSF52218">
    <property type="entry name" value="Flavoproteins"/>
    <property type="match status" value="1"/>
</dbReference>
<dbReference type="GO" id="GO:0010181">
    <property type="term" value="F:FMN binding"/>
    <property type="evidence" value="ECO:0007669"/>
    <property type="project" value="InterPro"/>
</dbReference>
<evidence type="ECO:0000313" key="7">
    <source>
        <dbReference type="Proteomes" id="UP000029003"/>
    </source>
</evidence>
<comment type="function">
    <text evidence="1 4">Probably involved in ribonucleotide reductase function.</text>
</comment>
<evidence type="ECO:0000256" key="1">
    <source>
        <dbReference type="ARBA" id="ARBA00003999"/>
    </source>
</evidence>
<accession>A0A087E2T0</accession>
<reference evidence="6 7" key="1">
    <citation type="submission" date="2014-03" db="EMBL/GenBank/DDBJ databases">
        <title>Genomics of Bifidobacteria.</title>
        <authorList>
            <person name="Ventura M."/>
            <person name="Milani C."/>
            <person name="Lugli G.A."/>
        </authorList>
    </citation>
    <scope>NUCLEOTIDE SEQUENCE [LARGE SCALE GENOMIC DNA]</scope>
    <source>
        <strain evidence="6 7">LMG 21395</strain>
    </source>
</reference>
<dbReference type="AlphaFoldDB" id="A0A087E2T0"/>
<evidence type="ECO:0000313" key="6">
    <source>
        <dbReference type="EMBL" id="KFJ02081.1"/>
    </source>
</evidence>
<gene>
    <name evidence="4" type="primary">nrdI</name>
    <name evidence="6" type="ORF">THER5_0258</name>
</gene>
<dbReference type="PANTHER" id="PTHR37297">
    <property type="entry name" value="PROTEIN NRDI"/>
    <property type="match status" value="1"/>
</dbReference>
<feature type="compositionally biased region" description="Low complexity" evidence="5">
    <location>
        <begin position="51"/>
        <end position="62"/>
    </location>
</feature>
<protein>
    <recommendedName>
        <fullName evidence="3 4">Protein NrdI</fullName>
    </recommendedName>
</protein>
<dbReference type="NCBIfam" id="TIGR00333">
    <property type="entry name" value="nrdI"/>
    <property type="match status" value="1"/>
</dbReference>
<name>A0A087E2T0_9BIFI</name>
<evidence type="ECO:0000256" key="4">
    <source>
        <dbReference type="HAMAP-Rule" id="MF_00128"/>
    </source>
</evidence>
<dbReference type="PANTHER" id="PTHR37297:SF1">
    <property type="entry name" value="PROTEIN NRDI"/>
    <property type="match status" value="1"/>
</dbReference>
<organism evidence="6 7">
    <name type="scientific">Bifidobacterium thermacidophilum subsp. thermacidophilum</name>
    <dbReference type="NCBI Taxonomy" id="79262"/>
    <lineage>
        <taxon>Bacteria</taxon>
        <taxon>Bacillati</taxon>
        <taxon>Actinomycetota</taxon>
        <taxon>Actinomycetes</taxon>
        <taxon>Bifidobacteriales</taxon>
        <taxon>Bifidobacteriaceae</taxon>
        <taxon>Bifidobacterium</taxon>
    </lineage>
</organism>
<evidence type="ECO:0000256" key="3">
    <source>
        <dbReference type="ARBA" id="ARBA00020129"/>
    </source>
</evidence>
<sequence length="217" mass="22454">MTDATARMTGDLGSSVAAPGSTTSNSTTSNSTTSNCPTPGSPTPGIQDSNAPAPGAPSAGAPESAATAAHIGAVVYFSSASENTARFIANCHLPEAGLNVYRIPLRPKDGPLIVNEPFVIVVPTYGGGDIAKALPPQVRRFLNDRGNRSLLRGVIASGNTNFGDAFCAAGDVIAAKCHVPFLYSFELTGTPEDMRKVREGLRGFFLRLAAAETDRSD</sequence>
<dbReference type="Gene3D" id="3.40.50.360">
    <property type="match status" value="1"/>
</dbReference>
<evidence type="ECO:0000256" key="2">
    <source>
        <dbReference type="ARBA" id="ARBA00009942"/>
    </source>
</evidence>
<evidence type="ECO:0000256" key="5">
    <source>
        <dbReference type="SAM" id="MobiDB-lite"/>
    </source>
</evidence>
<feature type="region of interest" description="Disordered" evidence="5">
    <location>
        <begin position="1"/>
        <end position="62"/>
    </location>
</feature>
<dbReference type="InterPro" id="IPR020852">
    <property type="entry name" value="RNR_Ib_NrdI_bac"/>
</dbReference>
<dbReference type="Pfam" id="PF07972">
    <property type="entry name" value="Flavodoxin_NdrI"/>
    <property type="match status" value="1"/>
</dbReference>
<proteinExistence type="inferred from homology"/>
<feature type="compositionally biased region" description="Low complexity" evidence="5">
    <location>
        <begin position="19"/>
        <end position="38"/>
    </location>
</feature>
<comment type="similarity">
    <text evidence="2 4">Belongs to the NrdI family.</text>
</comment>